<dbReference type="SMART" id="SM00271">
    <property type="entry name" value="DnaJ"/>
    <property type="match status" value="1"/>
</dbReference>
<name>A0A0C9U6J6_PAXIN</name>
<dbReference type="CDD" id="cd06257">
    <property type="entry name" value="DnaJ"/>
    <property type="match status" value="1"/>
</dbReference>
<gene>
    <name evidence="2" type="ORF">PAXINDRAFT_169438</name>
</gene>
<dbReference type="Gene3D" id="1.10.287.110">
    <property type="entry name" value="DnaJ domain"/>
    <property type="match status" value="1"/>
</dbReference>
<dbReference type="PANTHER" id="PTHR45006">
    <property type="entry name" value="DNAJ-LIKE PROTEIN 1"/>
    <property type="match status" value="1"/>
</dbReference>
<reference evidence="3" key="2">
    <citation type="submission" date="2015-01" db="EMBL/GenBank/DDBJ databases">
        <title>Evolutionary Origins and Diversification of the Mycorrhizal Mutualists.</title>
        <authorList>
            <consortium name="DOE Joint Genome Institute"/>
            <consortium name="Mycorrhizal Genomics Consortium"/>
            <person name="Kohler A."/>
            <person name="Kuo A."/>
            <person name="Nagy L.G."/>
            <person name="Floudas D."/>
            <person name="Copeland A."/>
            <person name="Barry K.W."/>
            <person name="Cichocki N."/>
            <person name="Veneault-Fourrey C."/>
            <person name="LaButti K."/>
            <person name="Lindquist E.A."/>
            <person name="Lipzen A."/>
            <person name="Lundell T."/>
            <person name="Morin E."/>
            <person name="Murat C."/>
            <person name="Riley R."/>
            <person name="Ohm R."/>
            <person name="Sun H."/>
            <person name="Tunlid A."/>
            <person name="Henrissat B."/>
            <person name="Grigoriev I.V."/>
            <person name="Hibbett D.S."/>
            <person name="Martin F."/>
        </authorList>
    </citation>
    <scope>NUCLEOTIDE SEQUENCE [LARGE SCALE GENOMIC DNA]</scope>
    <source>
        <strain evidence="3">ATCC 200175</strain>
    </source>
</reference>
<dbReference type="PANTHER" id="PTHR45006:SF1">
    <property type="entry name" value="DNAJ-LIKE PROTEIN 1"/>
    <property type="match status" value="1"/>
</dbReference>
<dbReference type="SUPFAM" id="SSF46565">
    <property type="entry name" value="Chaperone J-domain"/>
    <property type="match status" value="1"/>
</dbReference>
<protein>
    <recommendedName>
        <fullName evidence="1">J domain-containing protein</fullName>
    </recommendedName>
</protein>
<evidence type="ECO:0000313" key="2">
    <source>
        <dbReference type="EMBL" id="KIJ14756.1"/>
    </source>
</evidence>
<dbReference type="InterPro" id="IPR052814">
    <property type="entry name" value="Peroxisomal_DnaJ"/>
</dbReference>
<dbReference type="Pfam" id="PF00226">
    <property type="entry name" value="DnaJ"/>
    <property type="match status" value="1"/>
</dbReference>
<dbReference type="InterPro" id="IPR036869">
    <property type="entry name" value="J_dom_sf"/>
</dbReference>
<dbReference type="GO" id="GO:0016558">
    <property type="term" value="P:protein import into peroxisome matrix"/>
    <property type="evidence" value="ECO:0007669"/>
    <property type="project" value="TreeGrafter"/>
</dbReference>
<reference evidence="2 3" key="1">
    <citation type="submission" date="2014-06" db="EMBL/GenBank/DDBJ databases">
        <authorList>
            <consortium name="DOE Joint Genome Institute"/>
            <person name="Kuo A."/>
            <person name="Kohler A."/>
            <person name="Nagy L.G."/>
            <person name="Floudas D."/>
            <person name="Copeland A."/>
            <person name="Barry K.W."/>
            <person name="Cichocki N."/>
            <person name="Veneault-Fourrey C."/>
            <person name="LaButti K."/>
            <person name="Lindquist E.A."/>
            <person name="Lipzen A."/>
            <person name="Lundell T."/>
            <person name="Morin E."/>
            <person name="Murat C."/>
            <person name="Sun H."/>
            <person name="Tunlid A."/>
            <person name="Henrissat B."/>
            <person name="Grigoriev I.V."/>
            <person name="Hibbett D.S."/>
            <person name="Martin F."/>
            <person name="Nordberg H.P."/>
            <person name="Cantor M.N."/>
            <person name="Hua S.X."/>
        </authorList>
    </citation>
    <scope>NUCLEOTIDE SEQUENCE [LARGE SCALE GENOMIC DNA]</scope>
    <source>
        <strain evidence="2 3">ATCC 200175</strain>
    </source>
</reference>
<dbReference type="PRINTS" id="PR00625">
    <property type="entry name" value="JDOMAIN"/>
</dbReference>
<organism evidence="2 3">
    <name type="scientific">Paxillus involutus ATCC 200175</name>
    <dbReference type="NCBI Taxonomy" id="664439"/>
    <lineage>
        <taxon>Eukaryota</taxon>
        <taxon>Fungi</taxon>
        <taxon>Dikarya</taxon>
        <taxon>Basidiomycota</taxon>
        <taxon>Agaricomycotina</taxon>
        <taxon>Agaricomycetes</taxon>
        <taxon>Agaricomycetidae</taxon>
        <taxon>Boletales</taxon>
        <taxon>Paxilineae</taxon>
        <taxon>Paxillaceae</taxon>
        <taxon>Paxillus</taxon>
    </lineage>
</organism>
<keyword evidence="3" id="KW-1185">Reference proteome</keyword>
<accession>A0A0C9U6J6</accession>
<dbReference type="HOGENOM" id="CLU_2306935_0_0_1"/>
<dbReference type="Proteomes" id="UP000053647">
    <property type="component" value="Unassembled WGS sequence"/>
</dbReference>
<dbReference type="GO" id="GO:0005829">
    <property type="term" value="C:cytosol"/>
    <property type="evidence" value="ECO:0007669"/>
    <property type="project" value="TreeGrafter"/>
</dbReference>
<dbReference type="EMBL" id="KN819340">
    <property type="protein sequence ID" value="KIJ14756.1"/>
    <property type="molecule type" value="Genomic_DNA"/>
</dbReference>
<evidence type="ECO:0000313" key="3">
    <source>
        <dbReference type="Proteomes" id="UP000053647"/>
    </source>
</evidence>
<proteinExistence type="predicted"/>
<feature type="domain" description="J" evidence="1">
    <location>
        <begin position="45"/>
        <end position="100"/>
    </location>
</feature>
<dbReference type="InterPro" id="IPR001623">
    <property type="entry name" value="DnaJ_domain"/>
</dbReference>
<dbReference type="OrthoDB" id="10250354at2759"/>
<evidence type="ECO:0000259" key="1">
    <source>
        <dbReference type="PROSITE" id="PS50076"/>
    </source>
</evidence>
<dbReference type="PROSITE" id="PS50076">
    <property type="entry name" value="DNAJ_2"/>
    <property type="match status" value="1"/>
</dbReference>
<dbReference type="AlphaFoldDB" id="A0A0C9U6J6"/>
<sequence length="100" mass="11437">MEHVARFRIPRAIIDTNTLLHCTSGVSITKPSTLMCSILHNCQLEQKETFGDRDHGYYVIPDAPAEDIKKAYRRLAMKHHPDNNPDDPHADKRFKEIAIA</sequence>